<evidence type="ECO:0000313" key="1">
    <source>
        <dbReference type="EMBL" id="SAL75430.1"/>
    </source>
</evidence>
<accession>A0A158K4H6</accession>
<reference evidence="1 2" key="1">
    <citation type="submission" date="2016-01" db="EMBL/GenBank/DDBJ databases">
        <authorList>
            <person name="Oliw E.H."/>
        </authorList>
    </citation>
    <scope>NUCLEOTIDE SEQUENCE [LARGE SCALE GENOMIC DNA]</scope>
    <source>
        <strain evidence="1">LMG 27134</strain>
    </source>
</reference>
<dbReference type="AlphaFoldDB" id="A0A158K4H6"/>
<sequence length="134" mass="14766">MKTYRRTSIQFDVAHAYADEFGHSGAGVVEGCQHHAIALAAPRIGVGCIEQGTYFVSGEEADQRAFVTLHRDCKNLLDRAKRLRDSGRSVVQKRANGGQSEIAAADAVVAVHFEVVEERKDQWGIKIIECQALR</sequence>
<organism evidence="1 2">
    <name type="scientific">Caballeronia udeis</name>
    <dbReference type="NCBI Taxonomy" id="1232866"/>
    <lineage>
        <taxon>Bacteria</taxon>
        <taxon>Pseudomonadati</taxon>
        <taxon>Pseudomonadota</taxon>
        <taxon>Betaproteobacteria</taxon>
        <taxon>Burkholderiales</taxon>
        <taxon>Burkholderiaceae</taxon>
        <taxon>Caballeronia</taxon>
    </lineage>
</organism>
<protein>
    <submittedName>
        <fullName evidence="1">Uncharacterized protein</fullName>
    </submittedName>
</protein>
<dbReference type="Proteomes" id="UP000054683">
    <property type="component" value="Unassembled WGS sequence"/>
</dbReference>
<evidence type="ECO:0000313" key="2">
    <source>
        <dbReference type="Proteomes" id="UP000054683"/>
    </source>
</evidence>
<proteinExistence type="predicted"/>
<name>A0A158K4H6_9BURK</name>
<gene>
    <name evidence="1" type="ORF">AWB69_09311</name>
</gene>
<dbReference type="EMBL" id="FCOK02000211">
    <property type="protein sequence ID" value="SAL75430.1"/>
    <property type="molecule type" value="Genomic_DNA"/>
</dbReference>